<gene>
    <name evidence="2" type="ORF">PAHAL_7G198900</name>
</gene>
<dbReference type="AlphaFoldDB" id="A0A2T8ICW9"/>
<proteinExistence type="predicted"/>
<accession>A0A2T8ICW9</accession>
<dbReference type="Gramene" id="PVH35492">
    <property type="protein sequence ID" value="PVH35492"/>
    <property type="gene ID" value="PAHAL_7G198900"/>
</dbReference>
<reference evidence="2" key="1">
    <citation type="submission" date="2018-04" db="EMBL/GenBank/DDBJ databases">
        <title>WGS assembly of Panicum hallii.</title>
        <authorList>
            <person name="Lovell J."/>
            <person name="Jenkins J."/>
            <person name="Lowry D."/>
            <person name="Mamidi S."/>
            <person name="Sreedasyam A."/>
            <person name="Weng X."/>
            <person name="Barry K."/>
            <person name="Bonette J."/>
            <person name="Campitelli B."/>
            <person name="Daum C."/>
            <person name="Gordon S."/>
            <person name="Gould B."/>
            <person name="Lipzen A."/>
            <person name="Macqueen A."/>
            <person name="Palacio-Mejia J."/>
            <person name="Plott C."/>
            <person name="Shakirov E."/>
            <person name="Shu S."/>
            <person name="Yoshinaga Y."/>
            <person name="Zane M."/>
            <person name="Rokhsar D."/>
            <person name="Grimwood J."/>
            <person name="Schmutz J."/>
            <person name="Juenger T."/>
        </authorList>
    </citation>
    <scope>NUCLEOTIDE SEQUENCE [LARGE SCALE GENOMIC DNA]</scope>
    <source>
        <strain evidence="2">FIL2</strain>
    </source>
</reference>
<name>A0A2T8ICW9_9POAL</name>
<evidence type="ECO:0000256" key="1">
    <source>
        <dbReference type="SAM" id="MobiDB-lite"/>
    </source>
</evidence>
<evidence type="ECO:0000313" key="2">
    <source>
        <dbReference type="EMBL" id="PVH35492.1"/>
    </source>
</evidence>
<sequence>MDAKGSKNQSGSTIREANFRPCEQQGANAAQLRHSPVVLEGSYTAPLVPSLDYWILI</sequence>
<dbReference type="Proteomes" id="UP000243499">
    <property type="component" value="Chromosome 7"/>
</dbReference>
<feature type="compositionally biased region" description="Polar residues" evidence="1">
    <location>
        <begin position="1"/>
        <end position="15"/>
    </location>
</feature>
<dbReference type="EMBL" id="CM008052">
    <property type="protein sequence ID" value="PVH35492.1"/>
    <property type="molecule type" value="Genomic_DNA"/>
</dbReference>
<organism evidence="2">
    <name type="scientific">Panicum hallii</name>
    <dbReference type="NCBI Taxonomy" id="206008"/>
    <lineage>
        <taxon>Eukaryota</taxon>
        <taxon>Viridiplantae</taxon>
        <taxon>Streptophyta</taxon>
        <taxon>Embryophyta</taxon>
        <taxon>Tracheophyta</taxon>
        <taxon>Spermatophyta</taxon>
        <taxon>Magnoliopsida</taxon>
        <taxon>Liliopsida</taxon>
        <taxon>Poales</taxon>
        <taxon>Poaceae</taxon>
        <taxon>PACMAD clade</taxon>
        <taxon>Panicoideae</taxon>
        <taxon>Panicodae</taxon>
        <taxon>Paniceae</taxon>
        <taxon>Panicinae</taxon>
        <taxon>Panicum</taxon>
        <taxon>Panicum sect. Panicum</taxon>
    </lineage>
</organism>
<protein>
    <submittedName>
        <fullName evidence="2">Uncharacterized protein</fullName>
    </submittedName>
</protein>
<feature type="region of interest" description="Disordered" evidence="1">
    <location>
        <begin position="1"/>
        <end position="27"/>
    </location>
</feature>